<evidence type="ECO:0008006" key="6">
    <source>
        <dbReference type="Google" id="ProtNLM"/>
    </source>
</evidence>
<dbReference type="InterPro" id="IPR010255">
    <property type="entry name" value="Haem_peroxidase_sf"/>
</dbReference>
<dbReference type="InterPro" id="IPR037120">
    <property type="entry name" value="Haem_peroxidase_sf_animal"/>
</dbReference>
<organism evidence="4 5">
    <name type="scientific">Orchesella dallaii</name>
    <dbReference type="NCBI Taxonomy" id="48710"/>
    <lineage>
        <taxon>Eukaryota</taxon>
        <taxon>Metazoa</taxon>
        <taxon>Ecdysozoa</taxon>
        <taxon>Arthropoda</taxon>
        <taxon>Hexapoda</taxon>
        <taxon>Collembola</taxon>
        <taxon>Entomobryomorpha</taxon>
        <taxon>Entomobryoidea</taxon>
        <taxon>Orchesellidae</taxon>
        <taxon>Orchesellinae</taxon>
        <taxon>Orchesella</taxon>
    </lineage>
</organism>
<dbReference type="SUPFAM" id="SSF48113">
    <property type="entry name" value="Heme-dependent peroxidases"/>
    <property type="match status" value="1"/>
</dbReference>
<feature type="region of interest" description="Disordered" evidence="2">
    <location>
        <begin position="71"/>
        <end position="97"/>
    </location>
</feature>
<feature type="region of interest" description="Disordered" evidence="2">
    <location>
        <begin position="986"/>
        <end position="1038"/>
    </location>
</feature>
<feature type="region of interest" description="Disordered" evidence="2">
    <location>
        <begin position="1"/>
        <end position="47"/>
    </location>
</feature>
<dbReference type="PRINTS" id="PR00457">
    <property type="entry name" value="ANPEROXIDASE"/>
</dbReference>
<evidence type="ECO:0000256" key="2">
    <source>
        <dbReference type="SAM" id="MobiDB-lite"/>
    </source>
</evidence>
<keyword evidence="1" id="KW-0560">Oxidoreductase</keyword>
<keyword evidence="3" id="KW-0812">Transmembrane</keyword>
<feature type="transmembrane region" description="Helical" evidence="3">
    <location>
        <begin position="195"/>
        <end position="216"/>
    </location>
</feature>
<keyword evidence="1" id="KW-0575">Peroxidase</keyword>
<keyword evidence="3" id="KW-1133">Transmembrane helix</keyword>
<dbReference type="Gene3D" id="1.10.640.10">
    <property type="entry name" value="Haem peroxidase domain superfamily, animal type"/>
    <property type="match status" value="1"/>
</dbReference>
<dbReference type="EMBL" id="CAXLJM020000023">
    <property type="protein sequence ID" value="CAL8088900.1"/>
    <property type="molecule type" value="Genomic_DNA"/>
</dbReference>
<accession>A0ABP1Q8R1</accession>
<protein>
    <recommendedName>
        <fullName evidence="6">Chorion peroxidase</fullName>
    </recommendedName>
</protein>
<keyword evidence="3" id="KW-0472">Membrane</keyword>
<evidence type="ECO:0000313" key="4">
    <source>
        <dbReference type="EMBL" id="CAL8088900.1"/>
    </source>
</evidence>
<feature type="compositionally biased region" description="Polar residues" evidence="2">
    <location>
        <begin position="82"/>
        <end position="97"/>
    </location>
</feature>
<evidence type="ECO:0000256" key="3">
    <source>
        <dbReference type="SAM" id="Phobius"/>
    </source>
</evidence>
<dbReference type="InterPro" id="IPR019791">
    <property type="entry name" value="Haem_peroxidase_animal"/>
</dbReference>
<keyword evidence="5" id="KW-1185">Reference proteome</keyword>
<comment type="caution">
    <text evidence="4">The sequence shown here is derived from an EMBL/GenBank/DDBJ whole genome shotgun (WGS) entry which is preliminary data.</text>
</comment>
<dbReference type="Proteomes" id="UP001642540">
    <property type="component" value="Unassembled WGS sequence"/>
</dbReference>
<evidence type="ECO:0000256" key="1">
    <source>
        <dbReference type="ARBA" id="ARBA00022559"/>
    </source>
</evidence>
<name>A0ABP1Q8R1_9HEXA</name>
<proteinExistence type="predicted"/>
<dbReference type="Pfam" id="PF03098">
    <property type="entry name" value="An_peroxidase"/>
    <property type="match status" value="1"/>
</dbReference>
<reference evidence="4 5" key="1">
    <citation type="submission" date="2024-08" db="EMBL/GenBank/DDBJ databases">
        <authorList>
            <person name="Cucini C."/>
            <person name="Frati F."/>
        </authorList>
    </citation>
    <scope>NUCLEOTIDE SEQUENCE [LARGE SCALE GENOMIC DNA]</scope>
</reference>
<dbReference type="PROSITE" id="PS50292">
    <property type="entry name" value="PEROXIDASE_3"/>
    <property type="match status" value="1"/>
</dbReference>
<dbReference type="PANTHER" id="PTHR11475:SF141">
    <property type="entry name" value="CARDINAL"/>
    <property type="match status" value="1"/>
</dbReference>
<feature type="compositionally biased region" description="Acidic residues" evidence="2">
    <location>
        <begin position="1028"/>
        <end position="1038"/>
    </location>
</feature>
<dbReference type="PANTHER" id="PTHR11475">
    <property type="entry name" value="OXIDASE/PEROXIDASE"/>
    <property type="match status" value="1"/>
</dbReference>
<evidence type="ECO:0000313" key="5">
    <source>
        <dbReference type="Proteomes" id="UP001642540"/>
    </source>
</evidence>
<gene>
    <name evidence="4" type="ORF">ODALV1_LOCUS7201</name>
</gene>
<sequence>MKPKELIQSVTSSFARPMRRSTGFQRLDGSEDFSPLSSRKVRNGGGKLAPQAVSIELTNFAERNKENANKLPHLTAVPPNSPSGSNYTAATGTKSQPNGKLQESFFPEAEFHVYNHVSETLPVDGTEDAMLFPLADVRLAFKGHPIETDSSNLTSGHGLGLGTQNGNGNHNHGRNVGSRFNGHTIQNFLKKHRMIFSILTGFLFVVAVVLLTALVIQIGRRILDFHKIYDLSLQDYSMNVLSNQSWPLQDEDSRKRNISFLKVSKEQEIDDFKKWIDEVDKKGNISFKPPPKELKDPYHPKIKGQPIDHEISINESYLVGQNILKLNLNENRLNISQLNDSIDGILPNDLCYIEPNVTCNATGWYRSFDGKCNHMFRKSGSLYSPFRRIINPQGKWENHSLTIPRAVNVSHKTYGKSPKLDKFASVVLPMWGMFVLQDTLQTATSPANCCSNQHHPDRNRISDNETVSNICNITSAYFFIHGANPFRHEHHEHEHDKCSNKRPIPAQYPSCSFEPRTSFNLATSFIDASNIYGSSLEASDKLRDKKLGRGRLKQYTLEHHFQKHGFLPREEAQNGTCFFKSPLNAELKDCIASGNSDVNLIASVAALNTLFLRQHNRIAKFLFHHNPHWDDEKLFQESRRILIAQIQHITYSEYLPQILGNEMLNYTGLSLESGTTYYREYNRDADPSVSTAYAGAVGYFWYSMIPKRQKLRIKAHQSVHDFIWDTTMLMVRPNFLTNGQKHMEAMVRGMAMSQANRIGLEIPTQMHKLHLRLNNSTQILDIVRLAIEWGRDMDLPPYLEWRKACGFDGSSELSDFRKYWYSEAYDTVSSIYEKIEDVDLIIGMLSETPIRGGRVGPTLGCLLADQFLRFRKGDRYWYEGDMSVHHFTEEQLKAIRKTSLARIICDNIHEISEIQRWPMLIPSLKNPVFSCFDPANSIPKLNFLLWKEKARNINYEVANNSSNNNNNTNATATSNQEEWRLHSFEENDDSISQSASEEQALYDEESSNNEPNTDLDKDNSDVNATNNDIEDVFGSDEE</sequence>